<sequence length="84" mass="9688">MPLPKKEKPRLAVSARELVAFNIRRLRTQRGWQQELLSYEAGLHRTMVGHLEHSRRNVTVDTLEAIAGALQVELHELLLPIEQQ</sequence>
<organism evidence="2 3">
    <name type="scientific">Comamonas jiangduensis</name>
    <dbReference type="NCBI Taxonomy" id="1194168"/>
    <lineage>
        <taxon>Bacteria</taxon>
        <taxon>Pseudomonadati</taxon>
        <taxon>Pseudomonadota</taxon>
        <taxon>Betaproteobacteria</taxon>
        <taxon>Burkholderiales</taxon>
        <taxon>Comamonadaceae</taxon>
        <taxon>Comamonas</taxon>
    </lineage>
</organism>
<protein>
    <submittedName>
        <fullName evidence="2">Helix-turn-helix domain-containing protein</fullName>
    </submittedName>
</protein>
<dbReference type="InterPro" id="IPR001387">
    <property type="entry name" value="Cro/C1-type_HTH"/>
</dbReference>
<dbReference type="PROSITE" id="PS50943">
    <property type="entry name" value="HTH_CROC1"/>
    <property type="match status" value="1"/>
</dbReference>
<dbReference type="Proteomes" id="UP001567350">
    <property type="component" value="Unassembled WGS sequence"/>
</dbReference>
<dbReference type="CDD" id="cd00093">
    <property type="entry name" value="HTH_XRE"/>
    <property type="match status" value="1"/>
</dbReference>
<accession>A0ABV4I7Z8</accession>
<dbReference type="Pfam" id="PF01381">
    <property type="entry name" value="HTH_3"/>
    <property type="match status" value="1"/>
</dbReference>
<evidence type="ECO:0000313" key="2">
    <source>
        <dbReference type="EMBL" id="MEZ2737985.1"/>
    </source>
</evidence>
<evidence type="ECO:0000313" key="3">
    <source>
        <dbReference type="Proteomes" id="UP001567350"/>
    </source>
</evidence>
<feature type="domain" description="HTH cro/C1-type" evidence="1">
    <location>
        <begin position="23"/>
        <end position="77"/>
    </location>
</feature>
<name>A0ABV4I7Z8_9BURK</name>
<dbReference type="SUPFAM" id="SSF47413">
    <property type="entry name" value="lambda repressor-like DNA-binding domains"/>
    <property type="match status" value="1"/>
</dbReference>
<comment type="caution">
    <text evidence="2">The sequence shown here is derived from an EMBL/GenBank/DDBJ whole genome shotgun (WGS) entry which is preliminary data.</text>
</comment>
<reference evidence="2 3" key="1">
    <citation type="submission" date="2024-08" db="EMBL/GenBank/DDBJ databases">
        <authorList>
            <person name="Feng Z."/>
            <person name="Ronholm J."/>
        </authorList>
    </citation>
    <scope>NUCLEOTIDE SEQUENCE [LARGE SCALE GENOMIC DNA]</scope>
    <source>
        <strain evidence="2 3">4-AB0-8</strain>
    </source>
</reference>
<dbReference type="InterPro" id="IPR010982">
    <property type="entry name" value="Lambda_DNA-bd_dom_sf"/>
</dbReference>
<keyword evidence="3" id="KW-1185">Reference proteome</keyword>
<dbReference type="EMBL" id="JBGJLR010000001">
    <property type="protein sequence ID" value="MEZ2737985.1"/>
    <property type="molecule type" value="Genomic_DNA"/>
</dbReference>
<evidence type="ECO:0000259" key="1">
    <source>
        <dbReference type="PROSITE" id="PS50943"/>
    </source>
</evidence>
<gene>
    <name evidence="2" type="ORF">ACBP88_00700</name>
</gene>
<dbReference type="Gene3D" id="1.10.260.40">
    <property type="entry name" value="lambda repressor-like DNA-binding domains"/>
    <property type="match status" value="1"/>
</dbReference>
<dbReference type="RefSeq" id="WP_370890064.1">
    <property type="nucleotide sequence ID" value="NZ_JBGJLR010000001.1"/>
</dbReference>
<dbReference type="SMART" id="SM00530">
    <property type="entry name" value="HTH_XRE"/>
    <property type="match status" value="1"/>
</dbReference>
<proteinExistence type="predicted"/>